<dbReference type="InterPro" id="IPR019559">
    <property type="entry name" value="Cullin_neddylation_domain"/>
</dbReference>
<dbReference type="SMART" id="SM00182">
    <property type="entry name" value="CULLIN"/>
    <property type="match status" value="1"/>
</dbReference>
<dbReference type="SUPFAM" id="SSF46785">
    <property type="entry name" value="Winged helix' DNA-binding domain"/>
    <property type="match status" value="1"/>
</dbReference>
<dbReference type="FunFam" id="1.20.1310.10:FF:000003">
    <property type="entry name" value="Cullin 4A"/>
    <property type="match status" value="1"/>
</dbReference>
<dbReference type="Gene3D" id="1.10.10.10">
    <property type="entry name" value="Winged helix-like DNA-binding domain superfamily/Winged helix DNA-binding domain"/>
    <property type="match status" value="1"/>
</dbReference>
<dbReference type="PANTHER" id="PTHR11932">
    <property type="entry name" value="CULLIN"/>
    <property type="match status" value="1"/>
</dbReference>
<evidence type="ECO:0000313" key="6">
    <source>
        <dbReference type="EMBL" id="GBG30619.1"/>
    </source>
</evidence>
<dbReference type="FunFam" id="1.10.10.10:FF:000050">
    <property type="entry name" value="Cullin 4B"/>
    <property type="match status" value="1"/>
</dbReference>
<dbReference type="EMBL" id="BEYU01000079">
    <property type="protein sequence ID" value="GBG30619.1"/>
    <property type="molecule type" value="Genomic_DNA"/>
</dbReference>
<dbReference type="Gene3D" id="1.20.1310.10">
    <property type="entry name" value="Cullin Repeats"/>
    <property type="match status" value="4"/>
</dbReference>
<reference evidence="6 7" key="1">
    <citation type="submission" date="2017-12" db="EMBL/GenBank/DDBJ databases">
        <title>Sequencing, de novo assembly and annotation of complete genome of a new Thraustochytrid species, strain FCC1311.</title>
        <authorList>
            <person name="Sedici K."/>
            <person name="Godart F."/>
            <person name="Aiese Cigliano R."/>
            <person name="Sanseverino W."/>
            <person name="Barakat M."/>
            <person name="Ortet P."/>
            <person name="Marechal E."/>
            <person name="Cagnac O."/>
            <person name="Amato A."/>
        </authorList>
    </citation>
    <scope>NUCLEOTIDE SEQUENCE [LARGE SCALE GENOMIC DNA]</scope>
</reference>
<protein>
    <submittedName>
        <fullName evidence="6">Cullin-4</fullName>
    </submittedName>
</protein>
<evidence type="ECO:0000256" key="3">
    <source>
        <dbReference type="RuleBase" id="RU003829"/>
    </source>
</evidence>
<name>A0A2R5GJW8_9STRA</name>
<comment type="similarity">
    <text evidence="1 2 3">Belongs to the cullin family.</text>
</comment>
<dbReference type="FunCoup" id="A0A2R5GJW8">
    <property type="interactions" value="233"/>
</dbReference>
<dbReference type="AlphaFoldDB" id="A0A2R5GJW8"/>
<dbReference type="Pfam" id="PF26557">
    <property type="entry name" value="Cullin_AB"/>
    <property type="match status" value="1"/>
</dbReference>
<dbReference type="InterPro" id="IPR045093">
    <property type="entry name" value="Cullin"/>
</dbReference>
<keyword evidence="7" id="KW-1185">Reference proteome</keyword>
<dbReference type="InterPro" id="IPR016158">
    <property type="entry name" value="Cullin_homology"/>
</dbReference>
<dbReference type="InterPro" id="IPR059120">
    <property type="entry name" value="Cullin-like_AB"/>
</dbReference>
<dbReference type="Pfam" id="PF00888">
    <property type="entry name" value="Cullin"/>
    <property type="match status" value="1"/>
</dbReference>
<comment type="caution">
    <text evidence="6">The sequence shown here is derived from an EMBL/GenBank/DDBJ whole genome shotgun (WGS) entry which is preliminary data.</text>
</comment>
<feature type="domain" description="Cullin family profile" evidence="5">
    <location>
        <begin position="387"/>
        <end position="622"/>
    </location>
</feature>
<evidence type="ECO:0000259" key="5">
    <source>
        <dbReference type="PROSITE" id="PS50069"/>
    </source>
</evidence>
<dbReference type="PROSITE" id="PS50069">
    <property type="entry name" value="CULLIN_2"/>
    <property type="match status" value="1"/>
</dbReference>
<dbReference type="SMART" id="SM00884">
    <property type="entry name" value="Cullin_Nedd8"/>
    <property type="match status" value="1"/>
</dbReference>
<dbReference type="Proteomes" id="UP000241890">
    <property type="component" value="Unassembled WGS sequence"/>
</dbReference>
<accession>A0A2R5GJW8</accession>
<dbReference type="SUPFAM" id="SSF75632">
    <property type="entry name" value="Cullin homology domain"/>
    <property type="match status" value="1"/>
</dbReference>
<dbReference type="SUPFAM" id="SSF74788">
    <property type="entry name" value="Cullin repeat-like"/>
    <property type="match status" value="1"/>
</dbReference>
<dbReference type="FunFam" id="1.20.1310.10:FF:000001">
    <property type="entry name" value="Cullin 3"/>
    <property type="match status" value="1"/>
</dbReference>
<gene>
    <name evidence="6" type="ORF">FCC1311_068392</name>
</gene>
<organism evidence="6 7">
    <name type="scientific">Hondaea fermentalgiana</name>
    <dbReference type="NCBI Taxonomy" id="2315210"/>
    <lineage>
        <taxon>Eukaryota</taxon>
        <taxon>Sar</taxon>
        <taxon>Stramenopiles</taxon>
        <taxon>Bigyra</taxon>
        <taxon>Labyrinthulomycetes</taxon>
        <taxon>Thraustochytrida</taxon>
        <taxon>Thraustochytriidae</taxon>
        <taxon>Hondaea</taxon>
    </lineage>
</organism>
<dbReference type="InterPro" id="IPR016159">
    <property type="entry name" value="Cullin_repeat-like_dom_sf"/>
</dbReference>
<sequence>MIGHRGGARGSGAGAGGAGGPGAKRLKITLRKARPALPADYLESSWNALETAVRAIQEQRAVEQSREELYHMVEGLCMHKQAAALCTRLEGVLEKHIEASLRRLVGQTPDHAAFLELVTDMWQNYCQQMHSIRSIFLYLDRSYVIAEASLRSIWDIGLRMFRKYLEAAPEVESKVIRGFLDLIARERAGEAVNQSTGTCVVRMLVALDLYESKFEPKLLEETREFYRAESSSMLEQSPVADYLQHVNRRLQEEKQRVARYLDPQTRIPLVRACEKELISEHVSVLLEKGFDTLVREKRAEDLGRMFALLKRVDALSQMRAALSAHVKRRGAQIVQTDESKDKEMVPTLLQLMEDLMELQRTAMQGNEDFDRTIRDAFEAFLNSRGNRPAELIAKYIDRQLRSGVKGAGGEDAVETLLEKVVVLFRFLSAKDTFEAFYKKDLAKRLLLGRSASTDLERSMITKLKTECGSRFTNRLEGMFKDMDISKETMTQFAKDPLYQERGFDTEIHVNVLSTSNWPAYPVMKNLKLPERMSACESAFEKFYKSKFKEGRRLTWQHSLGHCILRADLPGGRKELEVSFYQAIVLLLYNELPAGGQEFTASVLRERTGLEEGELNRTLLSLGSPQARLLLREPKASVRDPIKPTDRFVMNSAFRSDRFRIKINSIQIKETTSENRETHERVQQDRQYQIDAAIVRIMKARKALGHQELLEEIFKQLRFPATAQLIKQRIASLIDREYLERSAPPPNGAYKYMA</sequence>
<dbReference type="InParanoid" id="A0A2R5GJW8"/>
<dbReference type="InterPro" id="IPR036390">
    <property type="entry name" value="WH_DNA-bd_sf"/>
</dbReference>
<proteinExistence type="inferred from homology"/>
<dbReference type="Pfam" id="PF10557">
    <property type="entry name" value="Cullin_Nedd8"/>
    <property type="match status" value="1"/>
</dbReference>
<dbReference type="GO" id="GO:0031625">
    <property type="term" value="F:ubiquitin protein ligase binding"/>
    <property type="evidence" value="ECO:0007669"/>
    <property type="project" value="InterPro"/>
</dbReference>
<evidence type="ECO:0000256" key="4">
    <source>
        <dbReference type="SAM" id="MobiDB-lite"/>
    </source>
</evidence>
<evidence type="ECO:0000313" key="7">
    <source>
        <dbReference type="Proteomes" id="UP000241890"/>
    </source>
</evidence>
<dbReference type="GO" id="GO:0006511">
    <property type="term" value="P:ubiquitin-dependent protein catabolic process"/>
    <property type="evidence" value="ECO:0007669"/>
    <property type="project" value="InterPro"/>
</dbReference>
<dbReference type="InterPro" id="IPR036317">
    <property type="entry name" value="Cullin_homology_sf"/>
</dbReference>
<dbReference type="InterPro" id="IPR036388">
    <property type="entry name" value="WH-like_DNA-bd_sf"/>
</dbReference>
<dbReference type="OrthoDB" id="27073at2759"/>
<evidence type="ECO:0000256" key="2">
    <source>
        <dbReference type="PROSITE-ProRule" id="PRU00330"/>
    </source>
</evidence>
<dbReference type="InterPro" id="IPR001373">
    <property type="entry name" value="Cullin_N"/>
</dbReference>
<dbReference type="FunFam" id="1.20.1310.10:FF:000035">
    <property type="entry name" value="Ubiquitin ligase subunit CulD, putative"/>
    <property type="match status" value="1"/>
</dbReference>
<evidence type="ECO:0000256" key="1">
    <source>
        <dbReference type="ARBA" id="ARBA00006019"/>
    </source>
</evidence>
<feature type="region of interest" description="Disordered" evidence="4">
    <location>
        <begin position="1"/>
        <end position="21"/>
    </location>
</feature>
<dbReference type="Gene3D" id="3.30.230.130">
    <property type="entry name" value="Cullin, Chain C, Domain 2"/>
    <property type="match status" value="1"/>
</dbReference>